<evidence type="ECO:0000256" key="3">
    <source>
        <dbReference type="ARBA" id="ARBA00013365"/>
    </source>
</evidence>
<evidence type="ECO:0000256" key="1">
    <source>
        <dbReference type="ARBA" id="ARBA00010555"/>
    </source>
</evidence>
<dbReference type="Pfam" id="PF00149">
    <property type="entry name" value="Metallophos"/>
    <property type="match status" value="1"/>
</dbReference>
<dbReference type="InterPro" id="IPR050535">
    <property type="entry name" value="DNA_Repair-Maintenance_Comp"/>
</dbReference>
<dbReference type="InterPro" id="IPR029052">
    <property type="entry name" value="Metallo-depent_PP-like"/>
</dbReference>
<dbReference type="Pfam" id="PF12320">
    <property type="entry name" value="SbcD_C"/>
    <property type="match status" value="1"/>
</dbReference>
<evidence type="ECO:0000256" key="6">
    <source>
        <dbReference type="ARBA" id="ARBA00022839"/>
    </source>
</evidence>
<evidence type="ECO:0000256" key="7">
    <source>
        <dbReference type="RuleBase" id="RU363069"/>
    </source>
</evidence>
<keyword evidence="4 7" id="KW-0540">Nuclease</keyword>
<dbReference type="InterPro" id="IPR004843">
    <property type="entry name" value="Calcineurin-like_PHP"/>
</dbReference>
<dbReference type="InterPro" id="IPR041796">
    <property type="entry name" value="Mre11_N"/>
</dbReference>
<name>A0ABZ0HPQ0_9HYPH</name>
<comment type="similarity">
    <text evidence="1 7">Belongs to the SbcD family.</text>
</comment>
<dbReference type="Proteomes" id="UP001626536">
    <property type="component" value="Chromosome"/>
</dbReference>
<gene>
    <name evidence="7" type="primary">sbcD</name>
    <name evidence="10" type="ORF">RZS28_14020</name>
</gene>
<evidence type="ECO:0000256" key="5">
    <source>
        <dbReference type="ARBA" id="ARBA00022801"/>
    </source>
</evidence>
<evidence type="ECO:0000313" key="10">
    <source>
        <dbReference type="EMBL" id="WOJ88915.1"/>
    </source>
</evidence>
<sequence length="410" mass="44715">MLKIVHTADWHIGQTLRGFSRDAEHRAVFAELITFVAEQEIDALIVAGDVFDGQNPGGEAQRLFFDLLVRLNRARPTLTTVITAGNHDAAGRLEAPRPLLEKFRVHVVGNVERRDGKIDARRHFIPLTDAKGDIAAHVLAVSYPTAACLPPLSQSEAGGSPIIRAVASLYAELFESAAPLRGGLPLIATGHLHVAGAVESEGAERRILIGGEHAVPADIFAEQDAAYVALGHLHRAQNVGGGRVRYSGSLFPLSATEQAYRHGITLITLDGAELRTEHVPLARPIPFLRLPEQGALRLDELADRLSQLGLDPRLPLESRPFLDVRLSRDGLVAGFRAEVDRIVETFPVRLVDARVAASAEAEPAAETDAPLVRLAERDPEEMFRRAFEKRNGRPPDAPHLDAFHFLRADL</sequence>
<comment type="function">
    <text evidence="7">SbcCD cleaves DNA hairpin structures. These structures can inhibit DNA replication and are intermediates in certain DNA recombination reactions. The complex acts as a 3'-&gt;5' double strand exonuclease that can open hairpins. It also has a 5' single-strand endonuclease activity.</text>
</comment>
<evidence type="ECO:0000313" key="11">
    <source>
        <dbReference type="Proteomes" id="UP001626536"/>
    </source>
</evidence>
<dbReference type="EMBL" id="CP136862">
    <property type="protein sequence ID" value="WOJ88915.1"/>
    <property type="molecule type" value="Genomic_DNA"/>
</dbReference>
<evidence type="ECO:0000259" key="9">
    <source>
        <dbReference type="Pfam" id="PF12320"/>
    </source>
</evidence>
<keyword evidence="7" id="KW-0255">Endonuclease</keyword>
<dbReference type="PANTHER" id="PTHR30337:SF0">
    <property type="entry name" value="NUCLEASE SBCCD SUBUNIT D"/>
    <property type="match status" value="1"/>
</dbReference>
<evidence type="ECO:0000259" key="8">
    <source>
        <dbReference type="Pfam" id="PF00149"/>
    </source>
</evidence>
<keyword evidence="5 7" id="KW-0378">Hydrolase</keyword>
<comment type="subunit">
    <text evidence="2 7">Heterodimer of SbcC and SbcD.</text>
</comment>
<keyword evidence="11" id="KW-1185">Reference proteome</keyword>
<feature type="domain" description="Calcineurin-like phosphoesterase" evidence="8">
    <location>
        <begin position="2"/>
        <end position="235"/>
    </location>
</feature>
<organism evidence="10 11">
    <name type="scientific">Methylocapsa polymorpha</name>
    <dbReference type="NCBI Taxonomy" id="3080828"/>
    <lineage>
        <taxon>Bacteria</taxon>
        <taxon>Pseudomonadati</taxon>
        <taxon>Pseudomonadota</taxon>
        <taxon>Alphaproteobacteria</taxon>
        <taxon>Hyphomicrobiales</taxon>
        <taxon>Beijerinckiaceae</taxon>
        <taxon>Methylocapsa</taxon>
    </lineage>
</organism>
<keyword evidence="7" id="KW-0233">DNA recombination</keyword>
<keyword evidence="7" id="KW-0235">DNA replication</keyword>
<dbReference type="NCBIfam" id="TIGR00619">
    <property type="entry name" value="sbcd"/>
    <property type="match status" value="1"/>
</dbReference>
<dbReference type="Gene3D" id="3.60.21.10">
    <property type="match status" value="1"/>
</dbReference>
<reference evidence="10 11" key="1">
    <citation type="submission" date="2023-10" db="EMBL/GenBank/DDBJ databases">
        <title>Novel methanotroph of the genus Methylocapsa from a subarctic wetland.</title>
        <authorList>
            <person name="Belova S.E."/>
            <person name="Oshkin I.Y."/>
            <person name="Miroshnikov K."/>
            <person name="Dedysh S.N."/>
        </authorList>
    </citation>
    <scope>NUCLEOTIDE SEQUENCE [LARGE SCALE GENOMIC DNA]</scope>
    <source>
        <strain evidence="10 11">RX1</strain>
    </source>
</reference>
<dbReference type="PANTHER" id="PTHR30337">
    <property type="entry name" value="COMPONENT OF ATP-DEPENDENT DSDNA EXONUCLEASE"/>
    <property type="match status" value="1"/>
</dbReference>
<proteinExistence type="inferred from homology"/>
<dbReference type="GO" id="GO:0004527">
    <property type="term" value="F:exonuclease activity"/>
    <property type="evidence" value="ECO:0007669"/>
    <property type="project" value="UniProtKB-KW"/>
</dbReference>
<feature type="domain" description="Nuclease SbcCD subunit D C-terminal" evidence="9">
    <location>
        <begin position="291"/>
        <end position="390"/>
    </location>
</feature>
<dbReference type="RefSeq" id="WP_407338353.1">
    <property type="nucleotide sequence ID" value="NZ_CP136862.1"/>
</dbReference>
<protein>
    <recommendedName>
        <fullName evidence="3 7">Nuclease SbcCD subunit D</fullName>
    </recommendedName>
</protein>
<dbReference type="InterPro" id="IPR026843">
    <property type="entry name" value="SbcD_C"/>
</dbReference>
<keyword evidence="6 7" id="KW-0269">Exonuclease</keyword>
<dbReference type="CDD" id="cd00840">
    <property type="entry name" value="MPP_Mre11_N"/>
    <property type="match status" value="1"/>
</dbReference>
<evidence type="ECO:0000256" key="2">
    <source>
        <dbReference type="ARBA" id="ARBA00011322"/>
    </source>
</evidence>
<accession>A0ABZ0HPQ0</accession>
<dbReference type="SUPFAM" id="SSF56300">
    <property type="entry name" value="Metallo-dependent phosphatases"/>
    <property type="match status" value="1"/>
</dbReference>
<evidence type="ECO:0000256" key="4">
    <source>
        <dbReference type="ARBA" id="ARBA00022722"/>
    </source>
</evidence>
<dbReference type="InterPro" id="IPR004593">
    <property type="entry name" value="SbcD"/>
</dbReference>